<reference evidence="1" key="1">
    <citation type="submission" date="2020-06" db="EMBL/GenBank/DDBJ databases">
        <authorList>
            <consortium name="Plant Systems Biology data submission"/>
        </authorList>
    </citation>
    <scope>NUCLEOTIDE SEQUENCE</scope>
    <source>
        <strain evidence="1">D6</strain>
    </source>
</reference>
<comment type="caution">
    <text evidence="1">The sequence shown here is derived from an EMBL/GenBank/DDBJ whole genome shotgun (WGS) entry which is preliminary data.</text>
</comment>
<sequence>MVNRIESPAFEAKTSFWVPQFILHRTQPWANLIPMTMDGYPSGMKGGSPEHRLYCACFALFLSFFASRPLDGMQKETFIYIKQMEEYGQKFTITILQPLLQAIMNLRDTSSGSKTE</sequence>
<keyword evidence="2" id="KW-1185">Reference proteome</keyword>
<gene>
    <name evidence="1" type="ORF">SEMRO_26_G017790.1</name>
</gene>
<evidence type="ECO:0000313" key="2">
    <source>
        <dbReference type="Proteomes" id="UP001153069"/>
    </source>
</evidence>
<dbReference type="EMBL" id="CAICTM010000026">
    <property type="protein sequence ID" value="CAB9497836.1"/>
    <property type="molecule type" value="Genomic_DNA"/>
</dbReference>
<accession>A0A9N8DBS8</accession>
<dbReference type="Proteomes" id="UP001153069">
    <property type="component" value="Unassembled WGS sequence"/>
</dbReference>
<proteinExistence type="predicted"/>
<protein>
    <submittedName>
        <fullName evidence="1">Uncharacterized protein</fullName>
    </submittedName>
</protein>
<name>A0A9N8DBS8_9STRA</name>
<evidence type="ECO:0000313" key="1">
    <source>
        <dbReference type="EMBL" id="CAB9497836.1"/>
    </source>
</evidence>
<dbReference type="AlphaFoldDB" id="A0A9N8DBS8"/>
<organism evidence="1 2">
    <name type="scientific">Seminavis robusta</name>
    <dbReference type="NCBI Taxonomy" id="568900"/>
    <lineage>
        <taxon>Eukaryota</taxon>
        <taxon>Sar</taxon>
        <taxon>Stramenopiles</taxon>
        <taxon>Ochrophyta</taxon>
        <taxon>Bacillariophyta</taxon>
        <taxon>Bacillariophyceae</taxon>
        <taxon>Bacillariophycidae</taxon>
        <taxon>Naviculales</taxon>
        <taxon>Naviculaceae</taxon>
        <taxon>Seminavis</taxon>
    </lineage>
</organism>